<dbReference type="AlphaFoldDB" id="A0A265UZ63"/>
<dbReference type="EMBL" id="NGJN01000001">
    <property type="protein sequence ID" value="OZV70591.1"/>
    <property type="molecule type" value="Genomic_DNA"/>
</dbReference>
<evidence type="ECO:0008006" key="4">
    <source>
        <dbReference type="Google" id="ProtNLM"/>
    </source>
</evidence>
<keyword evidence="3" id="KW-1185">Reference proteome</keyword>
<gene>
    <name evidence="2" type="ORF">CA834_00300</name>
</gene>
<sequence>MFGYYILIGAIALVSWLVSNKLKKKFAFYSKRKLQNGMSGREIAEKMLSDNGIYDVEVISVKGQLTDHYNPKNKTVNLSEAVYNQRNAAAAAVAAHEVGHAVQHAQAYSALGMRSALVPIVSVTSGMSQWLVIGGLILGAAAGVGMGYWIAVAGLVFMGFATLFSFITLPVEYDASKRALVWLKTKNMVTQEEYEGSEDALKWAARTYLVAAIGALASLLYWALQVFGGRD</sequence>
<dbReference type="InterPro" id="IPR007395">
    <property type="entry name" value="Zn_peptidase_2"/>
</dbReference>
<proteinExistence type="predicted"/>
<protein>
    <recommendedName>
        <fullName evidence="4">Zinc metallopeptidase</fullName>
    </recommendedName>
</protein>
<reference evidence="2 3" key="1">
    <citation type="submission" date="2017-05" db="EMBL/GenBank/DDBJ databases">
        <title>The draft genome sequence of Idiomarina salinarum WNB302.</title>
        <authorList>
            <person name="Sun Y."/>
            <person name="Chen B."/>
            <person name="Du Z."/>
        </authorList>
    </citation>
    <scope>NUCLEOTIDE SEQUENCE [LARGE SCALE GENOMIC DNA]</scope>
    <source>
        <strain evidence="2 3">WNB302</strain>
    </source>
</reference>
<organism evidence="2 3">
    <name type="scientific">Winogradskyella aurantia</name>
    <dbReference type="NCBI Taxonomy" id="1915063"/>
    <lineage>
        <taxon>Bacteria</taxon>
        <taxon>Pseudomonadati</taxon>
        <taxon>Bacteroidota</taxon>
        <taxon>Flavobacteriia</taxon>
        <taxon>Flavobacteriales</taxon>
        <taxon>Flavobacteriaceae</taxon>
        <taxon>Winogradskyella</taxon>
    </lineage>
</organism>
<accession>A0A265UZ63</accession>
<evidence type="ECO:0000313" key="3">
    <source>
        <dbReference type="Proteomes" id="UP000216840"/>
    </source>
</evidence>
<keyword evidence="1" id="KW-1133">Transmembrane helix</keyword>
<keyword evidence="1" id="KW-0812">Transmembrane</keyword>
<dbReference type="Proteomes" id="UP000216840">
    <property type="component" value="Unassembled WGS sequence"/>
</dbReference>
<evidence type="ECO:0000256" key="1">
    <source>
        <dbReference type="SAM" id="Phobius"/>
    </source>
</evidence>
<feature type="transmembrane region" description="Helical" evidence="1">
    <location>
        <begin position="148"/>
        <end position="169"/>
    </location>
</feature>
<feature type="transmembrane region" description="Helical" evidence="1">
    <location>
        <begin position="6"/>
        <end position="22"/>
    </location>
</feature>
<feature type="transmembrane region" description="Helical" evidence="1">
    <location>
        <begin position="116"/>
        <end position="142"/>
    </location>
</feature>
<dbReference type="Pfam" id="PF04298">
    <property type="entry name" value="Zn_peptidase_2"/>
    <property type="match status" value="1"/>
</dbReference>
<dbReference type="OrthoDB" id="9784298at2"/>
<dbReference type="PANTHER" id="PTHR36434">
    <property type="entry name" value="MEMBRANE PROTEASE YUGP-RELATED"/>
    <property type="match status" value="1"/>
</dbReference>
<evidence type="ECO:0000313" key="2">
    <source>
        <dbReference type="EMBL" id="OZV70591.1"/>
    </source>
</evidence>
<dbReference type="PANTHER" id="PTHR36434:SF1">
    <property type="entry name" value="MEMBRANE PROTEASE YUGP-RELATED"/>
    <property type="match status" value="1"/>
</dbReference>
<name>A0A265UZ63_9FLAO</name>
<feature type="transmembrane region" description="Helical" evidence="1">
    <location>
        <begin position="207"/>
        <end position="224"/>
    </location>
</feature>
<comment type="caution">
    <text evidence="2">The sequence shown here is derived from an EMBL/GenBank/DDBJ whole genome shotgun (WGS) entry which is preliminary data.</text>
</comment>
<keyword evidence="1" id="KW-0472">Membrane</keyword>
<dbReference type="RefSeq" id="WP_094966667.1">
    <property type="nucleotide sequence ID" value="NZ_NGJN01000001.1"/>
</dbReference>